<evidence type="ECO:0000313" key="5">
    <source>
        <dbReference type="Proteomes" id="UP000315010"/>
    </source>
</evidence>
<dbReference type="OrthoDB" id="253515at2"/>
<sequence length="440" mass="48207" precursor="true">MNSIDKQSSAPLSRRTLMRSASAVAVAGSLSLARSAHAAGSDEIRIALIGCGGRGTGAAMQAIKNAAGAKVKLVAMADAFKNRLELAHKSIQAQCPDQVDVPEERRFVGLNAYQKAIECDVDMVLLCSPPGFRPDQFEAAVEAGRHVFMEKPVATDAPGVRRVLATNEKAKQKQLLVAVGHHLRHEIKHRESIDRIRSGDIGDVMFMRAYFNSGGVWVMPRKQDQTEMEHQTRNWYYFTWAGGDHIVEQHVHDLDVCNWIMDGPPVEARGAGGRQFRKGPQYGEIFDHFSIEFTYANGAKMFSYCRHIPNCWNSFSQDAHGTKGKIHIEGHGTANIMVDGAKPVAIPRGPDGHQLEHDDLFAALLEGRPYNEGDYGASSTMTAILGRMAAYSGKIISYEDGLNSQVDLKPKAMTWDADTPVKPEDDGTYACAMPGVTNVL</sequence>
<evidence type="ECO:0000313" key="4">
    <source>
        <dbReference type="EMBL" id="TWT83993.1"/>
    </source>
</evidence>
<dbReference type="Pfam" id="PF01408">
    <property type="entry name" value="GFO_IDH_MocA"/>
    <property type="match status" value="1"/>
</dbReference>
<evidence type="ECO:0000259" key="3">
    <source>
        <dbReference type="Pfam" id="PF22725"/>
    </source>
</evidence>
<dbReference type="AlphaFoldDB" id="A0A5C5ZBQ5"/>
<protein>
    <submittedName>
        <fullName evidence="4">1,5-anhydro-D-fructose reductase</fullName>
        <ecNumber evidence="4">1.1.1.292</ecNumber>
    </submittedName>
</protein>
<keyword evidence="4" id="KW-0560">Oxidoreductase</keyword>
<dbReference type="InterPro" id="IPR036291">
    <property type="entry name" value="NAD(P)-bd_dom_sf"/>
</dbReference>
<name>A0A5C5ZBQ5_9BACT</name>
<feature type="signal peptide" evidence="1">
    <location>
        <begin position="1"/>
        <end position="38"/>
    </location>
</feature>
<organism evidence="4 5">
    <name type="scientific">Novipirellula herctigrandis</name>
    <dbReference type="NCBI Taxonomy" id="2527986"/>
    <lineage>
        <taxon>Bacteria</taxon>
        <taxon>Pseudomonadati</taxon>
        <taxon>Planctomycetota</taxon>
        <taxon>Planctomycetia</taxon>
        <taxon>Pirellulales</taxon>
        <taxon>Pirellulaceae</taxon>
        <taxon>Novipirellula</taxon>
    </lineage>
</organism>
<proteinExistence type="predicted"/>
<accession>A0A5C5ZBQ5</accession>
<keyword evidence="5" id="KW-1185">Reference proteome</keyword>
<dbReference type="EMBL" id="SJPJ01000001">
    <property type="protein sequence ID" value="TWT83993.1"/>
    <property type="molecule type" value="Genomic_DNA"/>
</dbReference>
<dbReference type="EC" id="1.1.1.292" evidence="4"/>
<dbReference type="RefSeq" id="WP_146401488.1">
    <property type="nucleotide sequence ID" value="NZ_SJPJ01000001.1"/>
</dbReference>
<evidence type="ECO:0000256" key="1">
    <source>
        <dbReference type="SAM" id="SignalP"/>
    </source>
</evidence>
<dbReference type="Proteomes" id="UP000315010">
    <property type="component" value="Unassembled WGS sequence"/>
</dbReference>
<dbReference type="Pfam" id="PF22725">
    <property type="entry name" value="GFO_IDH_MocA_C3"/>
    <property type="match status" value="1"/>
</dbReference>
<dbReference type="InterPro" id="IPR055170">
    <property type="entry name" value="GFO_IDH_MocA-like_dom"/>
</dbReference>
<evidence type="ECO:0000259" key="2">
    <source>
        <dbReference type="Pfam" id="PF01408"/>
    </source>
</evidence>
<feature type="domain" description="GFO/IDH/MocA-like oxidoreductase" evidence="3">
    <location>
        <begin position="194"/>
        <end position="326"/>
    </location>
</feature>
<feature type="chain" id="PRO_5022998292" evidence="1">
    <location>
        <begin position="39"/>
        <end position="440"/>
    </location>
</feature>
<dbReference type="SUPFAM" id="SSF55347">
    <property type="entry name" value="Glyceraldehyde-3-phosphate dehydrogenase-like, C-terminal domain"/>
    <property type="match status" value="1"/>
</dbReference>
<reference evidence="4 5" key="1">
    <citation type="submission" date="2019-02" db="EMBL/GenBank/DDBJ databases">
        <title>Deep-cultivation of Planctomycetes and their phenomic and genomic characterization uncovers novel biology.</title>
        <authorList>
            <person name="Wiegand S."/>
            <person name="Jogler M."/>
            <person name="Boedeker C."/>
            <person name="Pinto D."/>
            <person name="Vollmers J."/>
            <person name="Rivas-Marin E."/>
            <person name="Kohn T."/>
            <person name="Peeters S.H."/>
            <person name="Heuer A."/>
            <person name="Rast P."/>
            <person name="Oberbeckmann S."/>
            <person name="Bunk B."/>
            <person name="Jeske O."/>
            <person name="Meyerdierks A."/>
            <person name="Storesund J.E."/>
            <person name="Kallscheuer N."/>
            <person name="Luecker S."/>
            <person name="Lage O.M."/>
            <person name="Pohl T."/>
            <person name="Merkel B.J."/>
            <person name="Hornburger P."/>
            <person name="Mueller R.-W."/>
            <person name="Bruemmer F."/>
            <person name="Labrenz M."/>
            <person name="Spormann A.M."/>
            <person name="Op Den Camp H."/>
            <person name="Overmann J."/>
            <person name="Amann R."/>
            <person name="Jetten M.S.M."/>
            <person name="Mascher T."/>
            <person name="Medema M.H."/>
            <person name="Devos D.P."/>
            <person name="Kaster A.-K."/>
            <person name="Ovreas L."/>
            <person name="Rohde M."/>
            <person name="Galperin M.Y."/>
            <person name="Jogler C."/>
        </authorList>
    </citation>
    <scope>NUCLEOTIDE SEQUENCE [LARGE SCALE GENOMIC DNA]</scope>
    <source>
        <strain evidence="4 5">CA13</strain>
    </source>
</reference>
<dbReference type="GO" id="GO:0000166">
    <property type="term" value="F:nucleotide binding"/>
    <property type="evidence" value="ECO:0007669"/>
    <property type="project" value="InterPro"/>
</dbReference>
<keyword evidence="1" id="KW-0732">Signal</keyword>
<dbReference type="InterPro" id="IPR006311">
    <property type="entry name" value="TAT_signal"/>
</dbReference>
<gene>
    <name evidence="4" type="primary">afr_6</name>
    <name evidence="4" type="ORF">CA13_54670</name>
</gene>
<feature type="domain" description="Gfo/Idh/MocA-like oxidoreductase N-terminal" evidence="2">
    <location>
        <begin position="44"/>
        <end position="173"/>
    </location>
</feature>
<dbReference type="PANTHER" id="PTHR43818:SF5">
    <property type="entry name" value="OXIDOREDUCTASE FAMILY PROTEIN"/>
    <property type="match status" value="1"/>
</dbReference>
<dbReference type="Gene3D" id="3.30.360.10">
    <property type="entry name" value="Dihydrodipicolinate Reductase, domain 2"/>
    <property type="match status" value="1"/>
</dbReference>
<comment type="caution">
    <text evidence="4">The sequence shown here is derived from an EMBL/GenBank/DDBJ whole genome shotgun (WGS) entry which is preliminary data.</text>
</comment>
<dbReference type="Gene3D" id="3.40.50.720">
    <property type="entry name" value="NAD(P)-binding Rossmann-like Domain"/>
    <property type="match status" value="1"/>
</dbReference>
<dbReference type="SUPFAM" id="SSF51735">
    <property type="entry name" value="NAD(P)-binding Rossmann-fold domains"/>
    <property type="match status" value="1"/>
</dbReference>
<dbReference type="PANTHER" id="PTHR43818">
    <property type="entry name" value="BCDNA.GH03377"/>
    <property type="match status" value="1"/>
</dbReference>
<dbReference type="InterPro" id="IPR000683">
    <property type="entry name" value="Gfo/Idh/MocA-like_OxRdtase_N"/>
</dbReference>
<dbReference type="InterPro" id="IPR050463">
    <property type="entry name" value="Gfo/Idh/MocA_oxidrdct_glycsds"/>
</dbReference>
<dbReference type="GO" id="GO:0033712">
    <property type="term" value="F:1,5-anhydro-D-fructose reductase (1,5-anhydro-D-mannitol-forming) activity"/>
    <property type="evidence" value="ECO:0007669"/>
    <property type="project" value="UniProtKB-EC"/>
</dbReference>
<dbReference type="PROSITE" id="PS51318">
    <property type="entry name" value="TAT"/>
    <property type="match status" value="1"/>
</dbReference>